<feature type="transmembrane region" description="Helical" evidence="1">
    <location>
        <begin position="69"/>
        <end position="93"/>
    </location>
</feature>
<dbReference type="EMBL" id="LIYF01000007">
    <property type="protein sequence ID" value="KZK07897.1"/>
    <property type="molecule type" value="Genomic_DNA"/>
</dbReference>
<name>A0A166K738_LACLC</name>
<gene>
    <name evidence="2" type="ORF">AB996_0552</name>
</gene>
<feature type="transmembrane region" description="Helical" evidence="1">
    <location>
        <begin position="120"/>
        <end position="144"/>
    </location>
</feature>
<evidence type="ECO:0000313" key="2">
    <source>
        <dbReference type="EMBL" id="KZK07897.1"/>
    </source>
</evidence>
<evidence type="ECO:0000313" key="3">
    <source>
        <dbReference type="Proteomes" id="UP000076519"/>
    </source>
</evidence>
<dbReference type="PATRIC" id="fig|1359.32.peg.1294"/>
<sequence length="194" mass="21943">MMQNQKNRLIPLTTQNKVIYFIGEQDHKIYKGEYQNKFIATLVTTSPTIISPITSLSGVLLQNSTRTSILINLLITIAILVISVLAGVLTNFLSSKIKYNYSLTAVNLKIKYSLLKRAQFSYRVIVILIIIWLIVTLFTGYLFIESSNLQLLIIYAVVVFAIPVLISGFNIIKDRNCIAEVLLKELLEEKSLDD</sequence>
<feature type="transmembrane region" description="Helical" evidence="1">
    <location>
        <begin position="38"/>
        <end position="57"/>
    </location>
</feature>
<accession>A0A166K738</accession>
<feature type="transmembrane region" description="Helical" evidence="1">
    <location>
        <begin position="150"/>
        <end position="172"/>
    </location>
</feature>
<protein>
    <recommendedName>
        <fullName evidence="4">DUF443 family protein</fullName>
    </recommendedName>
</protein>
<comment type="caution">
    <text evidence="2">The sequence shown here is derived from an EMBL/GenBank/DDBJ whole genome shotgun (WGS) entry which is preliminary data.</text>
</comment>
<keyword evidence="1" id="KW-0472">Membrane</keyword>
<organism evidence="2 3">
    <name type="scientific">Lactococcus lactis subsp. cremoris</name>
    <name type="common">Streptococcus cremoris</name>
    <dbReference type="NCBI Taxonomy" id="1359"/>
    <lineage>
        <taxon>Bacteria</taxon>
        <taxon>Bacillati</taxon>
        <taxon>Bacillota</taxon>
        <taxon>Bacilli</taxon>
        <taxon>Lactobacillales</taxon>
        <taxon>Streptococcaceae</taxon>
        <taxon>Lactococcus</taxon>
    </lineage>
</organism>
<proteinExistence type="predicted"/>
<keyword evidence="1" id="KW-1133">Transmembrane helix</keyword>
<reference evidence="2 3" key="1">
    <citation type="submission" date="2015-08" db="EMBL/GenBank/DDBJ databases">
        <title>Draft Genome Sequences of 11 Lactococcus lactis subspecies cremoris strains.</title>
        <authorList>
            <person name="Wels M."/>
            <person name="Backus L."/>
            <person name="Boekhorst J."/>
            <person name="Dijkstra A."/>
            <person name="Beerthuizen M."/>
            <person name="Siezen R."/>
            <person name="Bachmann H."/>
            <person name="Van Hijum S."/>
        </authorList>
    </citation>
    <scope>NUCLEOTIDE SEQUENCE [LARGE SCALE GENOMIC DNA]</scope>
    <source>
        <strain evidence="2 3">KW10</strain>
    </source>
</reference>
<evidence type="ECO:0008006" key="4">
    <source>
        <dbReference type="Google" id="ProtNLM"/>
    </source>
</evidence>
<dbReference type="RefSeq" id="WP_063281278.1">
    <property type="nucleotide sequence ID" value="NZ_LIYF01000007.1"/>
</dbReference>
<dbReference type="AlphaFoldDB" id="A0A166K738"/>
<keyword evidence="1" id="KW-0812">Transmembrane</keyword>
<evidence type="ECO:0000256" key="1">
    <source>
        <dbReference type="SAM" id="Phobius"/>
    </source>
</evidence>
<dbReference type="Proteomes" id="UP000076519">
    <property type="component" value="Unassembled WGS sequence"/>
</dbReference>